<sequence>MKCECRGSFPTIEKCGTFSTTIAMPNFNQAFALETDTAGRVWKGVENKVTDALSRKPQSATNMGEG</sequence>
<dbReference type="AlphaFoldDB" id="A0ABD2YD99"/>
<dbReference type="Proteomes" id="UP001630127">
    <property type="component" value="Unassembled WGS sequence"/>
</dbReference>
<organism evidence="1 2">
    <name type="scientific">Cinchona calisaya</name>
    <dbReference type="NCBI Taxonomy" id="153742"/>
    <lineage>
        <taxon>Eukaryota</taxon>
        <taxon>Viridiplantae</taxon>
        <taxon>Streptophyta</taxon>
        <taxon>Embryophyta</taxon>
        <taxon>Tracheophyta</taxon>
        <taxon>Spermatophyta</taxon>
        <taxon>Magnoliopsida</taxon>
        <taxon>eudicotyledons</taxon>
        <taxon>Gunneridae</taxon>
        <taxon>Pentapetalae</taxon>
        <taxon>asterids</taxon>
        <taxon>lamiids</taxon>
        <taxon>Gentianales</taxon>
        <taxon>Rubiaceae</taxon>
        <taxon>Cinchonoideae</taxon>
        <taxon>Cinchoneae</taxon>
        <taxon>Cinchona</taxon>
    </lineage>
</organism>
<accession>A0ABD2YD99</accession>
<protein>
    <submittedName>
        <fullName evidence="1">Uncharacterized protein</fullName>
    </submittedName>
</protein>
<reference evidence="1 2" key="1">
    <citation type="submission" date="2024-11" db="EMBL/GenBank/DDBJ databases">
        <title>A near-complete genome assembly of Cinchona calisaya.</title>
        <authorList>
            <person name="Lian D.C."/>
            <person name="Zhao X.W."/>
            <person name="Wei L."/>
        </authorList>
    </citation>
    <scope>NUCLEOTIDE SEQUENCE [LARGE SCALE GENOMIC DNA]</scope>
    <source>
        <tissue evidence="1">Nenye</tissue>
    </source>
</reference>
<evidence type="ECO:0000313" key="1">
    <source>
        <dbReference type="EMBL" id="KAL3503815.1"/>
    </source>
</evidence>
<evidence type="ECO:0000313" key="2">
    <source>
        <dbReference type="Proteomes" id="UP001630127"/>
    </source>
</evidence>
<proteinExistence type="predicted"/>
<gene>
    <name evidence="1" type="ORF">ACH5RR_033656</name>
</gene>
<dbReference type="EMBL" id="JBJUIK010000014">
    <property type="protein sequence ID" value="KAL3503815.1"/>
    <property type="molecule type" value="Genomic_DNA"/>
</dbReference>
<name>A0ABD2YD99_9GENT</name>
<keyword evidence="2" id="KW-1185">Reference proteome</keyword>
<comment type="caution">
    <text evidence="1">The sequence shown here is derived from an EMBL/GenBank/DDBJ whole genome shotgun (WGS) entry which is preliminary data.</text>
</comment>